<keyword evidence="5" id="KW-1185">Reference proteome</keyword>
<dbReference type="Proteomes" id="UP001138672">
    <property type="component" value="Unassembled WGS sequence"/>
</dbReference>
<dbReference type="EMBL" id="JAGGJQ010000001">
    <property type="protein sequence ID" value="MBP1838502.1"/>
    <property type="molecule type" value="Genomic_DNA"/>
</dbReference>
<dbReference type="OrthoDB" id="1122048at2"/>
<dbReference type="EMBL" id="JAUSUU010000002">
    <property type="protein sequence ID" value="MDQ0334637.1"/>
    <property type="molecule type" value="Genomic_DNA"/>
</dbReference>
<reference evidence="2" key="1">
    <citation type="submission" date="2021-03" db="EMBL/GenBank/DDBJ databases">
        <title>Genomic Encyclopedia of Type Strains, Phase IV (KMG-IV): sequencing the most valuable type-strain genomes for metagenomic binning, comparative biology and taxonomic classification.</title>
        <authorList>
            <person name="Goeker M."/>
        </authorList>
    </citation>
    <scope>NUCLEOTIDE SEQUENCE</scope>
    <source>
        <strain evidence="2">DSM 15523</strain>
        <strain evidence="3 5">DSM 16476</strain>
    </source>
</reference>
<accession>A0A9X1CA52</accession>
<dbReference type="RefSeq" id="WP_057783511.1">
    <property type="nucleotide sequence ID" value="NZ_JAGGJQ010000001.1"/>
</dbReference>
<evidence type="ECO:0000256" key="1">
    <source>
        <dbReference type="SAM" id="SignalP"/>
    </source>
</evidence>
<dbReference type="Proteomes" id="UP001231587">
    <property type="component" value="Unassembled WGS sequence"/>
</dbReference>
<evidence type="ECO:0000313" key="3">
    <source>
        <dbReference type="EMBL" id="MDQ0334637.1"/>
    </source>
</evidence>
<sequence>MKNLITLSICLLVMTTSIASTYTNISFSKKDDGTKMEITLTLNDVKAGQKLSIKDENGVTLYNQTIQKTGIYNSRFDLSALPNGDYYFEHNKDYYTKLIPFTVAQGEVNFDKANEKVIYKPVVRIKNDFIYVSKLDLEQNDVTIDIYYSAKDKSEFKLVQSDEISNTMKIERAYRISDQHKGNYKVVIKSNGHTYNENFKI</sequence>
<feature type="signal peptide" evidence="1">
    <location>
        <begin position="1"/>
        <end position="19"/>
    </location>
</feature>
<feature type="chain" id="PRO_5040753131" evidence="1">
    <location>
        <begin position="20"/>
        <end position="201"/>
    </location>
</feature>
<evidence type="ECO:0000313" key="2">
    <source>
        <dbReference type="EMBL" id="MBP1838502.1"/>
    </source>
</evidence>
<comment type="caution">
    <text evidence="2">The sequence shown here is derived from an EMBL/GenBank/DDBJ whole genome shotgun (WGS) entry which is preliminary data.</text>
</comment>
<evidence type="ECO:0000313" key="4">
    <source>
        <dbReference type="Proteomes" id="UP001138672"/>
    </source>
</evidence>
<proteinExistence type="predicted"/>
<name>A0A9X1CA52_9FLAO</name>
<evidence type="ECO:0000313" key="5">
    <source>
        <dbReference type="Proteomes" id="UP001231587"/>
    </source>
</evidence>
<gene>
    <name evidence="2" type="ORF">J2Z56_000398</name>
    <name evidence="3" type="ORF">J2Z57_001064</name>
</gene>
<protein>
    <submittedName>
        <fullName evidence="2">Uncharacterized protein</fullName>
    </submittedName>
</protein>
<keyword evidence="1" id="KW-0732">Signal</keyword>
<dbReference type="AlphaFoldDB" id="A0A9X1CA52"/>
<organism evidence="2 4">
    <name type="scientific">Formosa algae</name>
    <dbReference type="NCBI Taxonomy" id="225843"/>
    <lineage>
        <taxon>Bacteria</taxon>
        <taxon>Pseudomonadati</taxon>
        <taxon>Bacteroidota</taxon>
        <taxon>Flavobacteriia</taxon>
        <taxon>Flavobacteriales</taxon>
        <taxon>Flavobacteriaceae</taxon>
        <taxon>Formosa</taxon>
    </lineage>
</organism>